<dbReference type="RefSeq" id="WP_136379298.1">
    <property type="nucleotide sequence ID" value="NZ_SLUB01000012.1"/>
</dbReference>
<keyword evidence="2" id="KW-1185">Reference proteome</keyword>
<gene>
    <name evidence="1" type="ORF">E1I69_09110</name>
</gene>
<dbReference type="EMBL" id="SLUB01000012">
    <property type="protein sequence ID" value="THE13021.1"/>
    <property type="molecule type" value="Genomic_DNA"/>
</dbReference>
<dbReference type="AlphaFoldDB" id="A0A4S3PTD9"/>
<sequence length="103" mass="11014">MMNDFRQIRNVRQPFLPWYYGFTYFLNGGFPPYGSGYLYPPSFQQISPLSNISVVIPSVGGHPVGAYHGAHGFVGSHGFHGGGGIHGFHGGGFAGGGIHGRSF</sequence>
<name>A0A4S3PTD9_9BACI</name>
<evidence type="ECO:0000313" key="1">
    <source>
        <dbReference type="EMBL" id="THE13021.1"/>
    </source>
</evidence>
<accession>A0A4S3PTD9</accession>
<organism evidence="1 2">
    <name type="scientific">Bacillus timonensis</name>
    <dbReference type="NCBI Taxonomy" id="1033734"/>
    <lineage>
        <taxon>Bacteria</taxon>
        <taxon>Bacillati</taxon>
        <taxon>Bacillota</taxon>
        <taxon>Bacilli</taxon>
        <taxon>Bacillales</taxon>
        <taxon>Bacillaceae</taxon>
        <taxon>Bacillus</taxon>
    </lineage>
</organism>
<protein>
    <submittedName>
        <fullName evidence="1">Uncharacterized protein</fullName>
    </submittedName>
</protein>
<reference evidence="1 2" key="1">
    <citation type="journal article" date="2019" name="Indoor Air">
        <title>Impacts of indoor surface finishes on bacterial viability.</title>
        <authorList>
            <person name="Hu J."/>
            <person name="Maamar S.B."/>
            <person name="Glawe A.J."/>
            <person name="Gottel N."/>
            <person name="Gilbert J.A."/>
            <person name="Hartmann E.M."/>
        </authorList>
    </citation>
    <scope>NUCLEOTIDE SEQUENCE [LARGE SCALE GENOMIC DNA]</scope>
    <source>
        <strain evidence="1 2">AF060A6</strain>
    </source>
</reference>
<comment type="caution">
    <text evidence="1">The sequence shown here is derived from an EMBL/GenBank/DDBJ whole genome shotgun (WGS) entry which is preliminary data.</text>
</comment>
<evidence type="ECO:0000313" key="2">
    <source>
        <dbReference type="Proteomes" id="UP000306477"/>
    </source>
</evidence>
<proteinExistence type="predicted"/>
<dbReference type="Proteomes" id="UP000306477">
    <property type="component" value="Unassembled WGS sequence"/>
</dbReference>